<evidence type="ECO:0000256" key="1">
    <source>
        <dbReference type="ARBA" id="ARBA00022676"/>
    </source>
</evidence>
<feature type="domain" description="Glycosyl transferase family 1" evidence="3">
    <location>
        <begin position="340"/>
        <end position="502"/>
    </location>
</feature>
<accession>A0A0L7T412</accession>
<dbReference type="Gene3D" id="3.40.50.2000">
    <property type="entry name" value="Glycogen Phosphorylase B"/>
    <property type="match status" value="3"/>
</dbReference>
<keyword evidence="7" id="KW-1185">Reference proteome</keyword>
<dbReference type="OrthoDB" id="6515232at2"/>
<sequence>MMMYSTIDNAEQTGDNMSDRNAYEKKEIIMLYPRLGLKKNGLVMAMLKRANILAQHDYNVTILTVEYDAELSHVYNNMIENGVLSKQVRFQNVYALLQNSQISDANSCGDVQPYTPVASDGYVQDTNNNFIFKKGKLEKRYEMTREDGSLAWINYFNDNKIIMRAKYDASQTLSCIQNISDGKITSISFYDSEGKLKLINNYKVDEKSSELQSIILFNQQGFIETTLATEKELFLHALDTFYSRADTLYYFIIDRAIYFSEALFAHKKENYAYIGTIHAAHYVNPADSNSRVNSHYKHYFDNTQQLDALVFLTKKQRQEAEDRFKFNSASFEIPHVYDKKIPKYHAERKPFSCISVGRFDPVKRLPELIKIFSRVVQAIPEATLKLYGYGSELPKMQAAIEQYDLSRNVEICEYTESVDLVYQSADLMLFTSRSEGYGLVIMEALANQCPVVSYDINYGPLEMIVDGVNGFLIEDKQDEKFAQSVISALKDRKGLKAMQKSAGKLAKNYTASDFSQRWGELFMQVEINRNNKHSAV</sequence>
<dbReference type="PANTHER" id="PTHR12526">
    <property type="entry name" value="GLYCOSYLTRANSFERASE"/>
    <property type="match status" value="1"/>
</dbReference>
<keyword evidence="1" id="KW-0328">Glycosyltransferase</keyword>
<dbReference type="PATRIC" id="fig|1560201.3.peg.2091"/>
<dbReference type="Proteomes" id="UP000037088">
    <property type="component" value="Unassembled WGS sequence"/>
</dbReference>
<dbReference type="InterPro" id="IPR001296">
    <property type="entry name" value="Glyco_trans_1"/>
</dbReference>
<dbReference type="EMBL" id="JRXF01000058">
    <property type="protein sequence ID" value="KOC87813.1"/>
    <property type="molecule type" value="Genomic_DNA"/>
</dbReference>
<dbReference type="STRING" id="1560201.NG42_09805"/>
<evidence type="ECO:0000313" key="5">
    <source>
        <dbReference type="EMBL" id="KOC90070.1"/>
    </source>
</evidence>
<dbReference type="GO" id="GO:0016757">
    <property type="term" value="F:glycosyltransferase activity"/>
    <property type="evidence" value="ECO:0007669"/>
    <property type="project" value="UniProtKB-KW"/>
</dbReference>
<proteinExistence type="predicted"/>
<evidence type="ECO:0000259" key="3">
    <source>
        <dbReference type="Pfam" id="PF00534"/>
    </source>
</evidence>
<dbReference type="RefSeq" id="WP_052899124.1">
    <property type="nucleotide sequence ID" value="NZ_JRXE01000012.1"/>
</dbReference>
<evidence type="ECO:0000313" key="6">
    <source>
        <dbReference type="Proteomes" id="UP000036851"/>
    </source>
</evidence>
<dbReference type="PANTHER" id="PTHR12526:SF629">
    <property type="entry name" value="TEICHURONIC ACID BIOSYNTHESIS GLYCOSYLTRANSFERASE TUAH-RELATED"/>
    <property type="match status" value="1"/>
</dbReference>
<evidence type="ECO:0000313" key="7">
    <source>
        <dbReference type="Proteomes" id="UP000037088"/>
    </source>
</evidence>
<gene>
    <name evidence="5" type="ORF">NG42_09805</name>
    <name evidence="4" type="ORF">NG43_21090</name>
</gene>
<evidence type="ECO:0000313" key="4">
    <source>
        <dbReference type="EMBL" id="KOC87813.1"/>
    </source>
</evidence>
<dbReference type="Proteomes" id="UP000036851">
    <property type="component" value="Unassembled WGS sequence"/>
</dbReference>
<dbReference type="EMBL" id="JRXE01000012">
    <property type="protein sequence ID" value="KOC90070.1"/>
    <property type="molecule type" value="Genomic_DNA"/>
</dbReference>
<comment type="caution">
    <text evidence="5">The sequence shown here is derived from an EMBL/GenBank/DDBJ whole genome shotgun (WGS) entry which is preliminary data.</text>
</comment>
<keyword evidence="2" id="KW-0808">Transferase</keyword>
<dbReference type="Pfam" id="PF00534">
    <property type="entry name" value="Glycos_transf_1"/>
    <property type="match status" value="1"/>
</dbReference>
<protein>
    <recommendedName>
        <fullName evidence="3">Glycosyl transferase family 1 domain-containing protein</fullName>
    </recommendedName>
</protein>
<dbReference type="AlphaFoldDB" id="A0A0L7T412"/>
<reference evidence="6 7" key="1">
    <citation type="journal article" date="2015" name="Int. J. Syst. Evol. Microbiol.">
        <title>Erwinia iniecta sp. nov., isolated from Russian wheat aphids (Diuraphis noxia).</title>
        <authorList>
            <person name="Campillo T."/>
            <person name="Luna E."/>
            <person name="Portier P."/>
            <person name="Fischer-Le Saux M."/>
            <person name="Lapitan N."/>
            <person name="Tisserat N.A."/>
            <person name="Leach J.E."/>
        </authorList>
    </citation>
    <scope>NUCLEOTIDE SEQUENCE [LARGE SCALE GENOMIC DNA]</scope>
    <source>
        <strain evidence="5 7">B120</strain>
        <strain evidence="4 6">B149</strain>
    </source>
</reference>
<name>A0A0L7T412_9GAMM</name>
<organism evidence="5 7">
    <name type="scientific">Winslowiella iniecta</name>
    <dbReference type="NCBI Taxonomy" id="1560201"/>
    <lineage>
        <taxon>Bacteria</taxon>
        <taxon>Pseudomonadati</taxon>
        <taxon>Pseudomonadota</taxon>
        <taxon>Gammaproteobacteria</taxon>
        <taxon>Enterobacterales</taxon>
        <taxon>Erwiniaceae</taxon>
        <taxon>Winslowiella</taxon>
    </lineage>
</organism>
<dbReference type="SUPFAM" id="SSF53756">
    <property type="entry name" value="UDP-Glycosyltransferase/glycogen phosphorylase"/>
    <property type="match status" value="1"/>
</dbReference>
<dbReference type="GO" id="GO:1901135">
    <property type="term" value="P:carbohydrate derivative metabolic process"/>
    <property type="evidence" value="ECO:0007669"/>
    <property type="project" value="UniProtKB-ARBA"/>
</dbReference>
<evidence type="ECO:0000256" key="2">
    <source>
        <dbReference type="ARBA" id="ARBA00022679"/>
    </source>
</evidence>